<evidence type="ECO:0000313" key="1">
    <source>
        <dbReference type="EMBL" id="MBC9246685.1"/>
    </source>
</evidence>
<keyword evidence="2" id="KW-1185">Reference proteome</keyword>
<dbReference type="InterPro" id="IPR029044">
    <property type="entry name" value="Nucleotide-diphossugar_trans"/>
</dbReference>
<gene>
    <name evidence="1" type="ORF">H4P12_08160</name>
</gene>
<protein>
    <submittedName>
        <fullName evidence="1">Uncharacterized protein</fullName>
    </submittedName>
</protein>
<organism evidence="1 2">
    <name type="scientific">Paracoccus amoyensis</name>
    <dbReference type="NCBI Taxonomy" id="2760093"/>
    <lineage>
        <taxon>Bacteria</taxon>
        <taxon>Pseudomonadati</taxon>
        <taxon>Pseudomonadota</taxon>
        <taxon>Alphaproteobacteria</taxon>
        <taxon>Rhodobacterales</taxon>
        <taxon>Paracoccaceae</taxon>
        <taxon>Paracoccus</taxon>
    </lineage>
</organism>
<dbReference type="SUPFAM" id="SSF53448">
    <property type="entry name" value="Nucleotide-diphospho-sugar transferases"/>
    <property type="match status" value="1"/>
</dbReference>
<dbReference type="Gene3D" id="3.90.550.10">
    <property type="entry name" value="Spore Coat Polysaccharide Biosynthesis Protein SpsA, Chain A"/>
    <property type="match status" value="1"/>
</dbReference>
<dbReference type="GO" id="GO:0016757">
    <property type="term" value="F:glycosyltransferase activity"/>
    <property type="evidence" value="ECO:0007669"/>
    <property type="project" value="InterPro"/>
</dbReference>
<dbReference type="Pfam" id="PF01501">
    <property type="entry name" value="Glyco_transf_8"/>
    <property type="match status" value="1"/>
</dbReference>
<dbReference type="AlphaFoldDB" id="A0A926JC99"/>
<accession>A0A926JC99</accession>
<dbReference type="InterPro" id="IPR002495">
    <property type="entry name" value="Glyco_trans_8"/>
</dbReference>
<reference evidence="1" key="1">
    <citation type="submission" date="2020-08" db="EMBL/GenBank/DDBJ databases">
        <title>Paracoccus amoyensis sp. nov., isolated from the surface seawater at coast of Xiamen, Fujian.</title>
        <authorList>
            <person name="Lyu L."/>
        </authorList>
    </citation>
    <scope>NUCLEOTIDE SEQUENCE</scope>
    <source>
        <strain evidence="1">11-3</strain>
    </source>
</reference>
<evidence type="ECO:0000313" key="2">
    <source>
        <dbReference type="Proteomes" id="UP000608594"/>
    </source>
</evidence>
<name>A0A926JC99_9RHOB</name>
<dbReference type="Proteomes" id="UP000608594">
    <property type="component" value="Unassembled WGS sequence"/>
</dbReference>
<dbReference type="EMBL" id="JACOQL010000002">
    <property type="protein sequence ID" value="MBC9246685.1"/>
    <property type="molecule type" value="Genomic_DNA"/>
</dbReference>
<comment type="caution">
    <text evidence="1">The sequence shown here is derived from an EMBL/GenBank/DDBJ whole genome shotgun (WGS) entry which is preliminary data.</text>
</comment>
<proteinExistence type="predicted"/>
<dbReference type="RefSeq" id="WP_187793145.1">
    <property type="nucleotide sequence ID" value="NZ_JACOQL010000002.1"/>
</dbReference>
<sequence>MTSFAGPNLDVTQVLLLSLSEAHPKDDIHFWLLHQNIPARKIAALSDFCTKLGNITLQQVQVPDPAAFDNLKVLGGKPDSARFLWFVAHQHLPSDVTRVIYLDALDIVVVDDLVPLLHHPFLGKYLVACREALNIPPLLIGSAQRAHALGMPKPVIQHVGQGLINSGAIVLNLDKFRRDKVEIGDYIKVAEWACNRLNLGFGDQGLFSLTHGSHYTRAHHRYNYRFSYDLPDRSVPHPAVIHYAGRSLPKPMRFAVTTEVERVAGNHLRQSGGVELVLPTKGRIRATHLPYYRLWWDICARTPCHARIAPQATERMTNALAQIAADYEAQRAKG</sequence>